<comment type="subcellular location">
    <subcellularLocation>
        <location evidence="1 2 3">Nucleus</location>
    </subcellularLocation>
</comment>
<protein>
    <recommendedName>
        <fullName evidence="5">Homeobox domain-containing protein</fullName>
    </recommendedName>
</protein>
<dbReference type="Pfam" id="PF00046">
    <property type="entry name" value="Homeodomain"/>
    <property type="match status" value="1"/>
</dbReference>
<evidence type="ECO:0000256" key="4">
    <source>
        <dbReference type="SAM" id="MobiDB-lite"/>
    </source>
</evidence>
<proteinExistence type="predicted"/>
<dbReference type="Gene3D" id="1.10.10.60">
    <property type="entry name" value="Homeodomain-like"/>
    <property type="match status" value="1"/>
</dbReference>
<dbReference type="AlphaFoldDB" id="A0A835HZX3"/>
<dbReference type="GO" id="GO:0005634">
    <property type="term" value="C:nucleus"/>
    <property type="evidence" value="ECO:0007669"/>
    <property type="project" value="UniProtKB-SubCell"/>
</dbReference>
<keyword evidence="2 3" id="KW-0238">DNA-binding</keyword>
<keyword evidence="7" id="KW-1185">Reference proteome</keyword>
<dbReference type="Proteomes" id="UP000631114">
    <property type="component" value="Unassembled WGS sequence"/>
</dbReference>
<feature type="domain" description="Homeobox" evidence="5">
    <location>
        <begin position="90"/>
        <end position="155"/>
    </location>
</feature>
<dbReference type="InterPro" id="IPR009057">
    <property type="entry name" value="Homeodomain-like_sf"/>
</dbReference>
<evidence type="ECO:0000313" key="7">
    <source>
        <dbReference type="Proteomes" id="UP000631114"/>
    </source>
</evidence>
<dbReference type="PROSITE" id="PS50071">
    <property type="entry name" value="HOMEOBOX_2"/>
    <property type="match status" value="1"/>
</dbReference>
<name>A0A835HZX3_9MAGN</name>
<dbReference type="GO" id="GO:0003677">
    <property type="term" value="F:DNA binding"/>
    <property type="evidence" value="ECO:0007669"/>
    <property type="project" value="UniProtKB-UniRule"/>
</dbReference>
<sequence>MEWEKEEEEQQSQQNNGMVYVKVMTDEQMELLQKQIAVYTTICEQLVEMHKNVSAQQDLSGPLSFFHLAMLGVKLGNLYCDSVMTSAGNKMTSRQRWTPTTAQLQILERIFDEGIGTPSKQKIKEVTNELMQHGQISETNVYNWFQNRRARSKRKQMVTPPNSAESEVETEDDFPKEKKTNSENINSNGIMVPRPDEICFQSSEINSLSQDPRPHTAAIMFPSDGCSKSTGSVGNIPFYESLLSNSRTDYRFGKMEEAGSFTSYRQGEDYDMIG</sequence>
<dbReference type="InterPro" id="IPR044559">
    <property type="entry name" value="WOX13-like"/>
</dbReference>
<reference evidence="6 7" key="1">
    <citation type="submission" date="2020-10" db="EMBL/GenBank/DDBJ databases">
        <title>The Coptis chinensis genome and diversification of protoberbering-type alkaloids.</title>
        <authorList>
            <person name="Wang B."/>
            <person name="Shu S."/>
            <person name="Song C."/>
            <person name="Liu Y."/>
        </authorList>
    </citation>
    <scope>NUCLEOTIDE SEQUENCE [LARGE SCALE GENOMIC DNA]</scope>
    <source>
        <strain evidence="6">HL-2020</strain>
        <tissue evidence="6">Leaf</tissue>
    </source>
</reference>
<evidence type="ECO:0000256" key="1">
    <source>
        <dbReference type="ARBA" id="ARBA00004123"/>
    </source>
</evidence>
<accession>A0A835HZX3</accession>
<dbReference type="SMART" id="SM00389">
    <property type="entry name" value="HOX"/>
    <property type="match status" value="1"/>
</dbReference>
<dbReference type="CDD" id="cd00086">
    <property type="entry name" value="homeodomain"/>
    <property type="match status" value="1"/>
</dbReference>
<dbReference type="InterPro" id="IPR001356">
    <property type="entry name" value="HD"/>
</dbReference>
<feature type="region of interest" description="Disordered" evidence="4">
    <location>
        <begin position="152"/>
        <end position="191"/>
    </location>
</feature>
<dbReference type="SUPFAM" id="SSF46689">
    <property type="entry name" value="Homeodomain-like"/>
    <property type="match status" value="1"/>
</dbReference>
<dbReference type="OrthoDB" id="6159439at2759"/>
<dbReference type="PANTHER" id="PTHR46777">
    <property type="entry name" value="WUSCHEL-RELATED HOMEOBOX 13"/>
    <property type="match status" value="1"/>
</dbReference>
<feature type="DNA-binding region" description="Homeobox" evidence="2">
    <location>
        <begin position="92"/>
        <end position="156"/>
    </location>
</feature>
<dbReference type="EMBL" id="JADFTS010000004">
    <property type="protein sequence ID" value="KAF9607939.1"/>
    <property type="molecule type" value="Genomic_DNA"/>
</dbReference>
<keyword evidence="2 3" id="KW-0539">Nucleus</keyword>
<dbReference type="GO" id="GO:0003700">
    <property type="term" value="F:DNA-binding transcription factor activity"/>
    <property type="evidence" value="ECO:0007669"/>
    <property type="project" value="InterPro"/>
</dbReference>
<evidence type="ECO:0000256" key="3">
    <source>
        <dbReference type="RuleBase" id="RU000682"/>
    </source>
</evidence>
<dbReference type="PANTHER" id="PTHR46777:SF5">
    <property type="entry name" value="WUSCHEL-RELATED HOMEOBOX 13"/>
    <property type="match status" value="1"/>
</dbReference>
<evidence type="ECO:0000259" key="5">
    <source>
        <dbReference type="PROSITE" id="PS50071"/>
    </source>
</evidence>
<gene>
    <name evidence="6" type="ORF">IFM89_003859</name>
</gene>
<organism evidence="6 7">
    <name type="scientific">Coptis chinensis</name>
    <dbReference type="NCBI Taxonomy" id="261450"/>
    <lineage>
        <taxon>Eukaryota</taxon>
        <taxon>Viridiplantae</taxon>
        <taxon>Streptophyta</taxon>
        <taxon>Embryophyta</taxon>
        <taxon>Tracheophyta</taxon>
        <taxon>Spermatophyta</taxon>
        <taxon>Magnoliopsida</taxon>
        <taxon>Ranunculales</taxon>
        <taxon>Ranunculaceae</taxon>
        <taxon>Coptidoideae</taxon>
        <taxon>Coptis</taxon>
    </lineage>
</organism>
<evidence type="ECO:0000256" key="2">
    <source>
        <dbReference type="PROSITE-ProRule" id="PRU00108"/>
    </source>
</evidence>
<keyword evidence="2 3" id="KW-0371">Homeobox</keyword>
<evidence type="ECO:0000313" key="6">
    <source>
        <dbReference type="EMBL" id="KAF9607939.1"/>
    </source>
</evidence>
<comment type="caution">
    <text evidence="6">The sequence shown here is derived from an EMBL/GenBank/DDBJ whole genome shotgun (WGS) entry which is preliminary data.</text>
</comment>